<evidence type="ECO:0000313" key="9">
    <source>
        <dbReference type="Proteomes" id="UP001566132"/>
    </source>
</evidence>
<evidence type="ECO:0000256" key="1">
    <source>
        <dbReference type="ARBA" id="ARBA00001180"/>
    </source>
</evidence>
<feature type="compositionally biased region" description="Polar residues" evidence="6">
    <location>
        <begin position="455"/>
        <end position="465"/>
    </location>
</feature>
<dbReference type="Proteomes" id="UP001566132">
    <property type="component" value="Unassembled WGS sequence"/>
</dbReference>
<keyword evidence="5" id="KW-0378">Hydrolase</keyword>
<feature type="region of interest" description="Disordered" evidence="6">
    <location>
        <begin position="202"/>
        <end position="310"/>
    </location>
</feature>
<dbReference type="GO" id="GO:0008195">
    <property type="term" value="F:phosphatidate phosphatase activity"/>
    <property type="evidence" value="ECO:0007669"/>
    <property type="project" value="UniProtKB-EC"/>
</dbReference>
<name>A0ABD1F4W7_HYPHA</name>
<comment type="caution">
    <text evidence="8">The sequence shown here is derived from an EMBL/GenBank/DDBJ whole genome shotgun (WGS) entry which is preliminary data.</text>
</comment>
<dbReference type="Pfam" id="PF04571">
    <property type="entry name" value="Lipin_N"/>
    <property type="match status" value="1"/>
</dbReference>
<feature type="compositionally biased region" description="Polar residues" evidence="6">
    <location>
        <begin position="292"/>
        <end position="310"/>
    </location>
</feature>
<protein>
    <recommendedName>
        <fullName evidence="4">phosphatidate phosphatase</fullName>
        <ecNumber evidence="4">3.1.3.4</ecNumber>
    </recommendedName>
</protein>
<comment type="catalytic activity">
    <reaction evidence="1">
        <text>a 1,2-diacyl-sn-glycero-3-phosphate + H2O = a 1,2-diacyl-sn-glycerol + phosphate</text>
        <dbReference type="Rhea" id="RHEA:27429"/>
        <dbReference type="ChEBI" id="CHEBI:15377"/>
        <dbReference type="ChEBI" id="CHEBI:17815"/>
        <dbReference type="ChEBI" id="CHEBI:43474"/>
        <dbReference type="ChEBI" id="CHEBI:58608"/>
        <dbReference type="EC" id="3.1.3.4"/>
    </reaction>
    <physiologicalReaction direction="left-to-right" evidence="1">
        <dbReference type="Rhea" id="RHEA:27430"/>
    </physiologicalReaction>
</comment>
<feature type="compositionally biased region" description="Basic and acidic residues" evidence="6">
    <location>
        <begin position="218"/>
        <end position="236"/>
    </location>
</feature>
<evidence type="ECO:0000259" key="7">
    <source>
        <dbReference type="SMART" id="SM00775"/>
    </source>
</evidence>
<dbReference type="EC" id="3.1.3.4" evidence="4"/>
<feature type="region of interest" description="Disordered" evidence="6">
    <location>
        <begin position="445"/>
        <end position="468"/>
    </location>
</feature>
<proteinExistence type="inferred from homology"/>
<organism evidence="8 9">
    <name type="scientific">Hypothenemus hampei</name>
    <name type="common">Coffee berry borer</name>
    <dbReference type="NCBI Taxonomy" id="57062"/>
    <lineage>
        <taxon>Eukaryota</taxon>
        <taxon>Metazoa</taxon>
        <taxon>Ecdysozoa</taxon>
        <taxon>Arthropoda</taxon>
        <taxon>Hexapoda</taxon>
        <taxon>Insecta</taxon>
        <taxon>Pterygota</taxon>
        <taxon>Neoptera</taxon>
        <taxon>Endopterygota</taxon>
        <taxon>Coleoptera</taxon>
        <taxon>Polyphaga</taxon>
        <taxon>Cucujiformia</taxon>
        <taxon>Curculionidae</taxon>
        <taxon>Scolytinae</taxon>
        <taxon>Hypothenemus</taxon>
    </lineage>
</organism>
<feature type="region of interest" description="Disordered" evidence="6">
    <location>
        <begin position="366"/>
        <end position="391"/>
    </location>
</feature>
<dbReference type="Pfam" id="PF16876">
    <property type="entry name" value="Lipin_mid"/>
    <property type="match status" value="1"/>
</dbReference>
<dbReference type="SUPFAM" id="SSF56784">
    <property type="entry name" value="HAD-like"/>
    <property type="match status" value="1"/>
</dbReference>
<dbReference type="Pfam" id="PF08235">
    <property type="entry name" value="LNS2"/>
    <property type="match status" value="1"/>
</dbReference>
<feature type="domain" description="LNS2/PITP" evidence="7">
    <location>
        <begin position="713"/>
        <end position="869"/>
    </location>
</feature>
<feature type="region of interest" description="Disordered" evidence="6">
    <location>
        <begin position="630"/>
        <end position="651"/>
    </location>
</feature>
<comment type="cofactor">
    <cofactor evidence="2">
        <name>Mg(2+)</name>
        <dbReference type="ChEBI" id="CHEBI:18420"/>
    </cofactor>
</comment>
<dbReference type="InterPro" id="IPR013209">
    <property type="entry name" value="LNS2"/>
</dbReference>
<dbReference type="InterPro" id="IPR031703">
    <property type="entry name" value="Lipin_mid"/>
</dbReference>
<dbReference type="PANTHER" id="PTHR12181">
    <property type="entry name" value="LIPIN"/>
    <property type="match status" value="1"/>
</dbReference>
<dbReference type="InterPro" id="IPR007651">
    <property type="entry name" value="Lipin_N"/>
</dbReference>
<feature type="compositionally biased region" description="Basic residues" evidence="6">
    <location>
        <begin position="237"/>
        <end position="250"/>
    </location>
</feature>
<keyword evidence="9" id="KW-1185">Reference proteome</keyword>
<feature type="compositionally biased region" description="Polar residues" evidence="6">
    <location>
        <begin position="268"/>
        <end position="283"/>
    </location>
</feature>
<evidence type="ECO:0000313" key="8">
    <source>
        <dbReference type="EMBL" id="KAL1512640.1"/>
    </source>
</evidence>
<accession>A0ABD1F4W7</accession>
<evidence type="ECO:0000256" key="4">
    <source>
        <dbReference type="ARBA" id="ARBA00012638"/>
    </source>
</evidence>
<comment type="similarity">
    <text evidence="3">Belongs to the lipin family.</text>
</comment>
<dbReference type="InterPro" id="IPR026058">
    <property type="entry name" value="LIPIN"/>
</dbReference>
<reference evidence="8 9" key="1">
    <citation type="submission" date="2024-05" db="EMBL/GenBank/DDBJ databases">
        <title>Genetic variation in Jamaican populations of the coffee berry borer (Hypothenemus hampei).</title>
        <authorList>
            <person name="Errbii M."/>
            <person name="Myrie A."/>
        </authorList>
    </citation>
    <scope>NUCLEOTIDE SEQUENCE [LARGE SCALE GENOMIC DNA]</scope>
    <source>
        <strain evidence="8">JA-Hopewell-2020-01-JO</strain>
        <tissue evidence="8">Whole body</tissue>
    </source>
</reference>
<dbReference type="SMART" id="SM00775">
    <property type="entry name" value="LNS2"/>
    <property type="match status" value="1"/>
</dbReference>
<evidence type="ECO:0000256" key="3">
    <source>
        <dbReference type="ARBA" id="ARBA00005476"/>
    </source>
</evidence>
<dbReference type="InterPro" id="IPR031315">
    <property type="entry name" value="LNS2/PITP"/>
</dbReference>
<evidence type="ECO:0000256" key="6">
    <source>
        <dbReference type="SAM" id="MobiDB-lite"/>
    </source>
</evidence>
<feature type="compositionally biased region" description="Basic and acidic residues" evidence="6">
    <location>
        <begin position="635"/>
        <end position="647"/>
    </location>
</feature>
<dbReference type="PANTHER" id="PTHR12181:SF12">
    <property type="entry name" value="PHOSPHATIDATE PHOSPHATASE"/>
    <property type="match status" value="1"/>
</dbReference>
<dbReference type="AlphaFoldDB" id="A0ABD1F4W7"/>
<evidence type="ECO:0000256" key="5">
    <source>
        <dbReference type="ARBA" id="ARBA00022801"/>
    </source>
</evidence>
<gene>
    <name evidence="8" type="ORF">ABEB36_002202</name>
</gene>
<evidence type="ECO:0000256" key="2">
    <source>
        <dbReference type="ARBA" id="ARBA00001946"/>
    </source>
</evidence>
<dbReference type="EMBL" id="JBDJPC010000002">
    <property type="protein sequence ID" value="KAL1512640.1"/>
    <property type="molecule type" value="Genomic_DNA"/>
</dbReference>
<dbReference type="InterPro" id="IPR036412">
    <property type="entry name" value="HAD-like_sf"/>
</dbReference>
<feature type="compositionally biased region" description="Low complexity" evidence="6">
    <location>
        <begin position="251"/>
        <end position="261"/>
    </location>
</feature>
<sequence length="919" mass="103680">MNGMLKLFSNFKEFYNDINGATLTGAIDVVVVEQPNGEYSCSPFHVRFGKLGVLRSKEKVVDMEINGEPLDIHMKLGESGEAFFVEELEDDEETDIPEHLATSPIPVTEIENIFKSQGRRRSFNLDDIDINQMNSYEKRRHTADSNIANSRAHLERDFLKRQLGLGNIEGTSVEDVTYSLTISRRSDEDDLSRSQNDLSENIFKMDSLDEPPPSVVKTPEDNEKSPVSKPLEEGKSGKKKRKKLRKKNSSRKSNTFSSTNSEAFDRNGGSSTTDRSSLDSNCSEADLKELQGSKSEINGENVTCPVDTSPNIKRLDADFHFFSDTELATGNAESRSVSPINVEAVQSDSEIEVKFRNKEDCSEPAKSWEWGEFPSVSQTTSPSGEDPLKEDQKSMLSSMFSFMKSKHNARFAEGGMYLSEITSAGVDQEIASIYFSKEKKDNPLEDIDMDCESGNGPSLTQSPNSPEGCKSIDSDFDDQAKLIQTHCQDVALSLCGWEPNLTVERFNEHLVSFTDFCNNTALLDNPKLVARINNKYYSWKVAIPILVSILSFGRPLLQACVDQLCIAHMPISEVKDKSLEAKNQPNKSSWWHWRSRASRESTPAQDSKEIEVKKVTINLLESKNVDVLEVDASDENPKKDNSPKNEDIQLNLRSESPKYSDKFRKTLRLSSKQIASLNLRDGMNEVEFSVTTAYQGTTRCQCHLYKWKWDDKIVISDIDGTITKSDVLGHILPIMGKDWAQSGVAQLFNKIKDNGYKLLYLSARAIGQARITREYLKSIKQGDMSMPDGPILLNPTSLITAFHREVIEKKPEAFKISCMSDIKALFPTDSEPFYAGYGNRINDVWAYRAVGIPIHRIFTINPKGELKHELTQTFQSSYTNMIVIVDQMFPSRLEPANDYSQFSYWREPMPELENLQDIH</sequence>